<dbReference type="PANTHER" id="PTHR11857">
    <property type="entry name" value="ODORANT BINDING PROTEIN-RELATED"/>
    <property type="match status" value="1"/>
</dbReference>
<dbReference type="PANTHER" id="PTHR11857:SF45">
    <property type="entry name" value="GENERAL ODORANT-BINDING PROTEIN 83A-RELATED"/>
    <property type="match status" value="1"/>
</dbReference>
<accession>A0A9Q0RZ90</accession>
<organism evidence="6 7">
    <name type="scientific">Pseudolycoriella hygida</name>
    <dbReference type="NCBI Taxonomy" id="35572"/>
    <lineage>
        <taxon>Eukaryota</taxon>
        <taxon>Metazoa</taxon>
        <taxon>Ecdysozoa</taxon>
        <taxon>Arthropoda</taxon>
        <taxon>Hexapoda</taxon>
        <taxon>Insecta</taxon>
        <taxon>Pterygota</taxon>
        <taxon>Neoptera</taxon>
        <taxon>Endopterygota</taxon>
        <taxon>Diptera</taxon>
        <taxon>Nematocera</taxon>
        <taxon>Sciaroidea</taxon>
        <taxon>Sciaridae</taxon>
        <taxon>Pseudolycoriella</taxon>
    </lineage>
</organism>
<reference evidence="6" key="1">
    <citation type="submission" date="2022-07" db="EMBL/GenBank/DDBJ databases">
        <authorList>
            <person name="Trinca V."/>
            <person name="Uliana J.V.C."/>
            <person name="Torres T.T."/>
            <person name="Ward R.J."/>
            <person name="Monesi N."/>
        </authorList>
    </citation>
    <scope>NUCLEOTIDE SEQUENCE</scope>
    <source>
        <strain evidence="6">HSMRA1968</strain>
        <tissue evidence="6">Whole embryos</tissue>
    </source>
</reference>
<comment type="subcellular location">
    <subcellularLocation>
        <location evidence="1">Secreted</location>
    </subcellularLocation>
</comment>
<evidence type="ECO:0000256" key="2">
    <source>
        <dbReference type="ARBA" id="ARBA00008098"/>
    </source>
</evidence>
<dbReference type="SUPFAM" id="SSF47565">
    <property type="entry name" value="Insect pheromone/odorant-binding proteins"/>
    <property type="match status" value="1"/>
</dbReference>
<dbReference type="EMBL" id="WJQU01000003">
    <property type="protein sequence ID" value="KAJ6637723.1"/>
    <property type="molecule type" value="Genomic_DNA"/>
</dbReference>
<evidence type="ECO:0000256" key="5">
    <source>
        <dbReference type="SAM" id="SignalP"/>
    </source>
</evidence>
<dbReference type="InterPro" id="IPR006170">
    <property type="entry name" value="PBP/GOBP"/>
</dbReference>
<protein>
    <submittedName>
        <fullName evidence="6">General odorant-binding protein 83a</fullName>
    </submittedName>
</protein>
<sequence length="149" mass="17065">MKSSILLLVVGATLCLSQDLRRDSEYPPKELLKALQPIHDVCVAKTGVTDDAIQEFSDGQIHEDEKLKCYMNCIFHEAKVVDADGEVHLEMLHEMLPDSMQTIAMHMGKKCLYPKGETQCDRAFWLHKCWKSADPKHYFLPGQHIFHLL</sequence>
<proteinExistence type="inferred from homology"/>
<dbReference type="Pfam" id="PF01395">
    <property type="entry name" value="PBP_GOBP"/>
    <property type="match status" value="1"/>
</dbReference>
<evidence type="ECO:0000313" key="6">
    <source>
        <dbReference type="EMBL" id="KAJ6637723.1"/>
    </source>
</evidence>
<comment type="caution">
    <text evidence="6">The sequence shown here is derived from an EMBL/GenBank/DDBJ whole genome shotgun (WGS) entry which is preliminary data.</text>
</comment>
<dbReference type="GO" id="GO:0007608">
    <property type="term" value="P:sensory perception of smell"/>
    <property type="evidence" value="ECO:0007669"/>
    <property type="project" value="TreeGrafter"/>
</dbReference>
<feature type="chain" id="PRO_5040368795" evidence="5">
    <location>
        <begin position="18"/>
        <end position="149"/>
    </location>
</feature>
<name>A0A9Q0RZ90_9DIPT</name>
<dbReference type="FunFam" id="1.10.238.20:FF:000001">
    <property type="entry name" value="General odorant-binding protein lush"/>
    <property type="match status" value="1"/>
</dbReference>
<evidence type="ECO:0000313" key="7">
    <source>
        <dbReference type="Proteomes" id="UP001151699"/>
    </source>
</evidence>
<dbReference type="CDD" id="cd23992">
    <property type="entry name" value="PBP_GOBP"/>
    <property type="match status" value="1"/>
</dbReference>
<keyword evidence="7" id="KW-1185">Reference proteome</keyword>
<dbReference type="AlphaFoldDB" id="A0A9Q0RZ90"/>
<gene>
    <name evidence="6" type="primary">Obp83a_1</name>
    <name evidence="6" type="ORF">Bhyg_10454</name>
</gene>
<dbReference type="SMART" id="SM00708">
    <property type="entry name" value="PhBP"/>
    <property type="match status" value="1"/>
</dbReference>
<feature type="signal peptide" evidence="5">
    <location>
        <begin position="1"/>
        <end position="17"/>
    </location>
</feature>
<dbReference type="PRINTS" id="PR00485">
    <property type="entry name" value="MEALWORMBTLB"/>
</dbReference>
<dbReference type="InterPro" id="IPR036728">
    <property type="entry name" value="PBP_GOBP_sf"/>
</dbReference>
<evidence type="ECO:0000256" key="4">
    <source>
        <dbReference type="ARBA" id="ARBA00022729"/>
    </source>
</evidence>
<dbReference type="GO" id="GO:0005549">
    <property type="term" value="F:odorant binding"/>
    <property type="evidence" value="ECO:0007669"/>
    <property type="project" value="InterPro"/>
</dbReference>
<dbReference type="Proteomes" id="UP001151699">
    <property type="component" value="Chromosome X"/>
</dbReference>
<keyword evidence="4 5" id="KW-0732">Signal</keyword>
<comment type="similarity">
    <text evidence="2">Belongs to the PBP/GOBP family.</text>
</comment>
<dbReference type="Gene3D" id="1.10.238.20">
    <property type="entry name" value="Pheromone/general odorant binding protein domain"/>
    <property type="match status" value="1"/>
</dbReference>
<keyword evidence="3" id="KW-0964">Secreted</keyword>
<dbReference type="GO" id="GO:0005615">
    <property type="term" value="C:extracellular space"/>
    <property type="evidence" value="ECO:0007669"/>
    <property type="project" value="TreeGrafter"/>
</dbReference>
<evidence type="ECO:0000256" key="3">
    <source>
        <dbReference type="ARBA" id="ARBA00022525"/>
    </source>
</evidence>
<dbReference type="OrthoDB" id="7881430at2759"/>
<evidence type="ECO:0000256" key="1">
    <source>
        <dbReference type="ARBA" id="ARBA00004613"/>
    </source>
</evidence>